<keyword evidence="4" id="KW-1185">Reference proteome</keyword>
<reference evidence="3 4" key="1">
    <citation type="submission" date="2020-08" db="EMBL/GenBank/DDBJ databases">
        <title>Sequencing the genomes of 1000 actinobacteria strains.</title>
        <authorList>
            <person name="Klenk H.-P."/>
        </authorList>
    </citation>
    <scope>NUCLEOTIDE SEQUENCE [LARGE SCALE GENOMIC DNA]</scope>
    <source>
        <strain evidence="3 4">DSM 44598</strain>
    </source>
</reference>
<feature type="domain" description="ARB-07466-like C-terminal" evidence="2">
    <location>
        <begin position="232"/>
        <end position="332"/>
    </location>
</feature>
<feature type="domain" description="Putative Flp pilus-assembly TadG-like N-terminal" evidence="1">
    <location>
        <begin position="21"/>
        <end position="68"/>
    </location>
</feature>
<protein>
    <submittedName>
        <fullName evidence="3">Flp pilus assembly protein TadG</fullName>
    </submittedName>
</protein>
<dbReference type="Pfam" id="PF13400">
    <property type="entry name" value="Tad"/>
    <property type="match status" value="1"/>
</dbReference>
<dbReference type="Pfam" id="PF26571">
    <property type="entry name" value="VldE"/>
    <property type="match status" value="1"/>
</dbReference>
<sequence>MRRTSPTSARRHRLQGRRDDGQANVLLLFGLTLSLLALTLLFVRVGSANDMRSQAQTAADAAALAAVAGLRDKAAEQLANDVYPMPRYDEEVAKGRAETYAKNNGAVLTDIRASDNSMGRFGNIVRVEIRGAACQKELAEDGSRHWNDVVCDGEEDDASSFEGTAAAIAIIELSVDCGRNDDGLYCDGQAINDGDQAAGYFDVHLIDQEGQYKYDPNSVFGGGAIVDCGALDGLHPQMCATHEVLNQEFPGFYLSAGGYRPGLESDHGWGQAVDYMMAELGGIPTPQMHATAIEVIDFLIQNHAELNVKGIIYDYHIWNPRRESVGPWMQVRREATYHGNLTLDHVDHIHLSVGPPPFR</sequence>
<dbReference type="InterPro" id="IPR058593">
    <property type="entry name" value="ARB_07466-like_C"/>
</dbReference>
<evidence type="ECO:0000259" key="1">
    <source>
        <dbReference type="Pfam" id="PF13400"/>
    </source>
</evidence>
<accession>A0A840WHE2</accession>
<dbReference type="EMBL" id="JACHDO010000001">
    <property type="protein sequence ID" value="MBB5495712.1"/>
    <property type="molecule type" value="Genomic_DNA"/>
</dbReference>
<proteinExistence type="predicted"/>
<name>A0A840WHE2_9ACTN</name>
<evidence type="ECO:0000313" key="4">
    <source>
        <dbReference type="Proteomes" id="UP000579647"/>
    </source>
</evidence>
<evidence type="ECO:0000313" key="3">
    <source>
        <dbReference type="EMBL" id="MBB5495712.1"/>
    </source>
</evidence>
<evidence type="ECO:0000259" key="2">
    <source>
        <dbReference type="Pfam" id="PF26571"/>
    </source>
</evidence>
<dbReference type="Proteomes" id="UP000579647">
    <property type="component" value="Unassembled WGS sequence"/>
</dbReference>
<dbReference type="InterPro" id="IPR028087">
    <property type="entry name" value="Tad_N"/>
</dbReference>
<comment type="caution">
    <text evidence="3">The sequence shown here is derived from an EMBL/GenBank/DDBJ whole genome shotgun (WGS) entry which is preliminary data.</text>
</comment>
<dbReference type="RefSeq" id="WP_246420622.1">
    <property type="nucleotide sequence ID" value="NZ_BAAAKM010000028.1"/>
</dbReference>
<dbReference type="AlphaFoldDB" id="A0A840WHE2"/>
<gene>
    <name evidence="3" type="ORF">HNR07_006849</name>
</gene>
<organism evidence="3 4">
    <name type="scientific">Nocardiopsis metallicus</name>
    <dbReference type="NCBI Taxonomy" id="179819"/>
    <lineage>
        <taxon>Bacteria</taxon>
        <taxon>Bacillati</taxon>
        <taxon>Actinomycetota</taxon>
        <taxon>Actinomycetes</taxon>
        <taxon>Streptosporangiales</taxon>
        <taxon>Nocardiopsidaceae</taxon>
        <taxon>Nocardiopsis</taxon>
    </lineage>
</organism>